<reference evidence="1 2" key="1">
    <citation type="submission" date="2021-06" db="EMBL/GenBank/DDBJ databases">
        <title>Caerostris darwini draft genome.</title>
        <authorList>
            <person name="Kono N."/>
            <person name="Arakawa K."/>
        </authorList>
    </citation>
    <scope>NUCLEOTIDE SEQUENCE [LARGE SCALE GENOMIC DNA]</scope>
</reference>
<evidence type="ECO:0000313" key="1">
    <source>
        <dbReference type="EMBL" id="GIX83348.1"/>
    </source>
</evidence>
<dbReference type="AlphaFoldDB" id="A0AAV4NFT9"/>
<name>A0AAV4NFT9_9ARAC</name>
<gene>
    <name evidence="1" type="ORF">CDAR_97701</name>
</gene>
<evidence type="ECO:0000313" key="2">
    <source>
        <dbReference type="Proteomes" id="UP001054837"/>
    </source>
</evidence>
<dbReference type="EMBL" id="BPLQ01001613">
    <property type="protein sequence ID" value="GIX83348.1"/>
    <property type="molecule type" value="Genomic_DNA"/>
</dbReference>
<dbReference type="Proteomes" id="UP001054837">
    <property type="component" value="Unassembled WGS sequence"/>
</dbReference>
<organism evidence="1 2">
    <name type="scientific">Caerostris darwini</name>
    <dbReference type="NCBI Taxonomy" id="1538125"/>
    <lineage>
        <taxon>Eukaryota</taxon>
        <taxon>Metazoa</taxon>
        <taxon>Ecdysozoa</taxon>
        <taxon>Arthropoda</taxon>
        <taxon>Chelicerata</taxon>
        <taxon>Arachnida</taxon>
        <taxon>Araneae</taxon>
        <taxon>Araneomorphae</taxon>
        <taxon>Entelegynae</taxon>
        <taxon>Araneoidea</taxon>
        <taxon>Araneidae</taxon>
        <taxon>Caerostris</taxon>
    </lineage>
</organism>
<sequence>MITFFFSSSMANSPMMAYHGVVVSFEEEEEAVVPFGEEGKENEALSRVTAPFIHSSDSNYVYSSPHPIGRRLPASKKGSFLAFRVDKMILFTTDGGEKSNY</sequence>
<protein>
    <submittedName>
        <fullName evidence="1">Uncharacterized protein</fullName>
    </submittedName>
</protein>
<proteinExistence type="predicted"/>
<comment type="caution">
    <text evidence="1">The sequence shown here is derived from an EMBL/GenBank/DDBJ whole genome shotgun (WGS) entry which is preliminary data.</text>
</comment>
<keyword evidence="2" id="KW-1185">Reference proteome</keyword>
<accession>A0AAV4NFT9</accession>